<keyword evidence="3" id="KW-0813">Transport</keyword>
<proteinExistence type="inferred from homology"/>
<evidence type="ECO:0000256" key="4">
    <source>
        <dbReference type="ARBA" id="ARBA00022475"/>
    </source>
</evidence>
<feature type="transmembrane region" description="Helical" evidence="8">
    <location>
        <begin position="107"/>
        <end position="128"/>
    </location>
</feature>
<feature type="transmembrane region" description="Helical" evidence="8">
    <location>
        <begin position="83"/>
        <end position="101"/>
    </location>
</feature>
<keyword evidence="5 8" id="KW-0812">Transmembrane</keyword>
<dbReference type="InterPro" id="IPR052017">
    <property type="entry name" value="TSUP"/>
</dbReference>
<dbReference type="PANTHER" id="PTHR30269">
    <property type="entry name" value="TRANSMEMBRANE PROTEIN YFCA"/>
    <property type="match status" value="1"/>
</dbReference>
<dbReference type="RefSeq" id="WP_002539813.1">
    <property type="nucleotide sequence ID" value="NZ_ANFM02000027.1"/>
</dbReference>
<dbReference type="EMBL" id="ANFM02000027">
    <property type="protein sequence ID" value="EOD78756.1"/>
    <property type="molecule type" value="Genomic_DNA"/>
</dbReference>
<keyword evidence="10" id="KW-1185">Reference proteome</keyword>
<reference evidence="9 10" key="1">
    <citation type="journal article" date="2014" name="PLoS ONE">
        <title>Grimontia indica AK16(T), sp. nov., Isolated from a Seawater Sample Reports the Presence of Pathogenic Genes Similar to Vibrio Genus.</title>
        <authorList>
            <person name="Singh A."/>
            <person name="Vaidya B."/>
            <person name="Khatri I."/>
            <person name="Srinivas T.N."/>
            <person name="Subramanian S."/>
            <person name="Korpole S."/>
            <person name="Pinnaka A.K."/>
        </authorList>
    </citation>
    <scope>NUCLEOTIDE SEQUENCE [LARGE SCALE GENOMIC DNA]</scope>
    <source>
        <strain evidence="9 10">AK16</strain>
    </source>
</reference>
<evidence type="ECO:0000256" key="2">
    <source>
        <dbReference type="ARBA" id="ARBA00009142"/>
    </source>
</evidence>
<evidence type="ECO:0000256" key="6">
    <source>
        <dbReference type="ARBA" id="ARBA00022989"/>
    </source>
</evidence>
<dbReference type="PANTHER" id="PTHR30269:SF37">
    <property type="entry name" value="MEMBRANE TRANSPORTER PROTEIN"/>
    <property type="match status" value="1"/>
</dbReference>
<keyword evidence="6 8" id="KW-1133">Transmembrane helix</keyword>
<sequence>MARLDFITDPLFYLMAIPAVLIYGIGKGGLGGALGIIAVPLMALTIAPTQAAAILLPILLVMDVFAVRYHYRKADYSVIKQMLPGALVGVALAGFYMQAVSQAGLKLTIGVLLLWFCGQYLLSLLGMAKPARRRNNMLAATLWGGVSGFSSTTIHAGGGPASIYLLPLRLEKVTLVATMAVFFAVLNVVKLIPYAALGELDTNNLSTALILVPLAPIGVALGVKLLHRVSQARIYQLCYLFLFLSGVKLSVDGISGLL</sequence>
<feature type="transmembrane region" description="Helical" evidence="8">
    <location>
        <begin position="12"/>
        <end position="39"/>
    </location>
</feature>
<protein>
    <recommendedName>
        <fullName evidence="8">Probable membrane transporter protein</fullName>
    </recommendedName>
</protein>
<accession>R1IDB9</accession>
<evidence type="ECO:0000313" key="10">
    <source>
        <dbReference type="Proteomes" id="UP000011223"/>
    </source>
</evidence>
<feature type="transmembrane region" description="Helical" evidence="8">
    <location>
        <begin position="208"/>
        <end position="227"/>
    </location>
</feature>
<gene>
    <name evidence="9" type="ORF">D515_02261</name>
</gene>
<comment type="subcellular location">
    <subcellularLocation>
        <location evidence="1 8">Cell membrane</location>
        <topology evidence="1 8">Multi-pass membrane protein</topology>
    </subcellularLocation>
</comment>
<comment type="similarity">
    <text evidence="2 8">Belongs to the 4-toluene sulfonate uptake permease (TSUP) (TC 2.A.102) family.</text>
</comment>
<feature type="transmembrane region" description="Helical" evidence="8">
    <location>
        <begin position="173"/>
        <end position="196"/>
    </location>
</feature>
<dbReference type="eggNOG" id="COG0730">
    <property type="taxonomic scope" value="Bacteria"/>
</dbReference>
<evidence type="ECO:0000256" key="5">
    <source>
        <dbReference type="ARBA" id="ARBA00022692"/>
    </source>
</evidence>
<feature type="transmembrane region" description="Helical" evidence="8">
    <location>
        <begin position="234"/>
        <end position="251"/>
    </location>
</feature>
<dbReference type="InterPro" id="IPR002781">
    <property type="entry name" value="TM_pro_TauE-like"/>
</dbReference>
<name>R1IDB9_9GAMM</name>
<dbReference type="Proteomes" id="UP000011223">
    <property type="component" value="Unassembled WGS sequence"/>
</dbReference>
<organism evidence="9 10">
    <name type="scientific">Grimontia indica</name>
    <dbReference type="NCBI Taxonomy" id="1056512"/>
    <lineage>
        <taxon>Bacteria</taxon>
        <taxon>Pseudomonadati</taxon>
        <taxon>Pseudomonadota</taxon>
        <taxon>Gammaproteobacteria</taxon>
        <taxon>Vibrionales</taxon>
        <taxon>Vibrionaceae</taxon>
        <taxon>Grimontia</taxon>
    </lineage>
</organism>
<evidence type="ECO:0000313" key="9">
    <source>
        <dbReference type="EMBL" id="EOD78756.1"/>
    </source>
</evidence>
<dbReference type="GO" id="GO:0005886">
    <property type="term" value="C:plasma membrane"/>
    <property type="evidence" value="ECO:0007669"/>
    <property type="project" value="UniProtKB-SubCell"/>
</dbReference>
<dbReference type="AlphaFoldDB" id="R1IDB9"/>
<evidence type="ECO:0000256" key="1">
    <source>
        <dbReference type="ARBA" id="ARBA00004651"/>
    </source>
</evidence>
<evidence type="ECO:0000256" key="7">
    <source>
        <dbReference type="ARBA" id="ARBA00023136"/>
    </source>
</evidence>
<evidence type="ECO:0000256" key="3">
    <source>
        <dbReference type="ARBA" id="ARBA00022448"/>
    </source>
</evidence>
<evidence type="ECO:0000256" key="8">
    <source>
        <dbReference type="RuleBase" id="RU363041"/>
    </source>
</evidence>
<keyword evidence="7 8" id="KW-0472">Membrane</keyword>
<comment type="caution">
    <text evidence="9">The sequence shown here is derived from an EMBL/GenBank/DDBJ whole genome shotgun (WGS) entry which is preliminary data.</text>
</comment>
<dbReference type="Pfam" id="PF01925">
    <property type="entry name" value="TauE"/>
    <property type="match status" value="1"/>
</dbReference>
<keyword evidence="4 8" id="KW-1003">Cell membrane</keyword>